<sequence>MLLLVGVPYSLYHLSGRWESKIRDQLPPKRRYRETPYDPSTNTTPRPRRDDPYVLARDVAATVPTKKDDEDPTVPSGPQIMPPRKMTKAAIEKLIADAIT</sequence>
<accession>A0A699QAL0</accession>
<reference evidence="2" key="1">
    <citation type="journal article" date="2019" name="Sci. Rep.">
        <title>Draft genome of Tanacetum cinerariifolium, the natural source of mosquito coil.</title>
        <authorList>
            <person name="Yamashiro T."/>
            <person name="Shiraishi A."/>
            <person name="Satake H."/>
            <person name="Nakayama K."/>
        </authorList>
    </citation>
    <scope>NUCLEOTIDE SEQUENCE</scope>
</reference>
<proteinExistence type="predicted"/>
<evidence type="ECO:0000313" key="2">
    <source>
        <dbReference type="EMBL" id="GFC60544.1"/>
    </source>
</evidence>
<comment type="caution">
    <text evidence="2">The sequence shown here is derived from an EMBL/GenBank/DDBJ whole genome shotgun (WGS) entry which is preliminary data.</text>
</comment>
<gene>
    <name evidence="2" type="ORF">Tci_832514</name>
</gene>
<feature type="region of interest" description="Disordered" evidence="1">
    <location>
        <begin position="23"/>
        <end position="83"/>
    </location>
</feature>
<dbReference type="EMBL" id="BKCJ010985873">
    <property type="protein sequence ID" value="GFC60544.1"/>
    <property type="molecule type" value="Genomic_DNA"/>
</dbReference>
<organism evidence="2">
    <name type="scientific">Tanacetum cinerariifolium</name>
    <name type="common">Dalmatian daisy</name>
    <name type="synonym">Chrysanthemum cinerariifolium</name>
    <dbReference type="NCBI Taxonomy" id="118510"/>
    <lineage>
        <taxon>Eukaryota</taxon>
        <taxon>Viridiplantae</taxon>
        <taxon>Streptophyta</taxon>
        <taxon>Embryophyta</taxon>
        <taxon>Tracheophyta</taxon>
        <taxon>Spermatophyta</taxon>
        <taxon>Magnoliopsida</taxon>
        <taxon>eudicotyledons</taxon>
        <taxon>Gunneridae</taxon>
        <taxon>Pentapetalae</taxon>
        <taxon>asterids</taxon>
        <taxon>campanulids</taxon>
        <taxon>Asterales</taxon>
        <taxon>Asteraceae</taxon>
        <taxon>Asteroideae</taxon>
        <taxon>Anthemideae</taxon>
        <taxon>Anthemidinae</taxon>
        <taxon>Tanacetum</taxon>
    </lineage>
</organism>
<name>A0A699QAL0_TANCI</name>
<dbReference type="AlphaFoldDB" id="A0A699QAL0"/>
<evidence type="ECO:0000256" key="1">
    <source>
        <dbReference type="SAM" id="MobiDB-lite"/>
    </source>
</evidence>
<protein>
    <submittedName>
        <fullName evidence="2">Uncharacterized protein</fullName>
    </submittedName>
</protein>